<accession>A0A1T1HEK9</accession>
<evidence type="ECO:0000256" key="1">
    <source>
        <dbReference type="SAM" id="MobiDB-lite"/>
    </source>
</evidence>
<comment type="caution">
    <text evidence="2">The sequence shown here is derived from an EMBL/GenBank/DDBJ whole genome shotgun (WGS) entry which is preliminary data.</text>
</comment>
<name>A0A1T1HEK9_OCELI</name>
<reference evidence="2" key="1">
    <citation type="submission" date="2017-02" db="EMBL/GenBank/DDBJ databases">
        <title>Draft Genome Sequence of the Salt Water Bacterium Oceanospirillum linum ATCC 11336.</title>
        <authorList>
            <person name="Trachtenberg A.M."/>
            <person name="Carney J.G."/>
            <person name="Linnane J.D."/>
            <person name="Rheaume B.A."/>
            <person name="Pitts N.L."/>
            <person name="Mykles D.L."/>
            <person name="Maclea K.S."/>
        </authorList>
    </citation>
    <scope>NUCLEOTIDE SEQUENCE [LARGE SCALE GENOMIC DNA]</scope>
    <source>
        <strain evidence="2">ATCC 11336</strain>
    </source>
</reference>
<proteinExistence type="predicted"/>
<dbReference type="Pfam" id="PF07277">
    <property type="entry name" value="SapC"/>
    <property type="match status" value="1"/>
</dbReference>
<dbReference type="Proteomes" id="UP000190064">
    <property type="component" value="Unassembled WGS sequence"/>
</dbReference>
<dbReference type="AlphaFoldDB" id="A0A1T1HEK9"/>
<gene>
    <name evidence="2" type="ORF">BTA35_0201110</name>
</gene>
<protein>
    <submittedName>
        <fullName evidence="2">Uncharacterized protein</fullName>
    </submittedName>
</protein>
<evidence type="ECO:0000313" key="3">
    <source>
        <dbReference type="Proteomes" id="UP000190064"/>
    </source>
</evidence>
<dbReference type="InterPro" id="IPR010836">
    <property type="entry name" value="SapC"/>
</dbReference>
<sequence>MMSMNNQTVDLFSPDHDYDLRFHEEPDLSFASQWASVPVHIKEAVELSQSLPVVFRRNLTGTIEIIALLTCDGEHLIRNGQWTLKQQPELLRHYPFTWILKQRDIKLAYYSQAPHFQGKGQKLLTSKGKPTRKLNDVIKGLDKAQSFFSATGQRMMELVRFNLLTPITVAQNVTLPQETYLVLQEPLSDDVRSQLSPEVAHLLDCHLKSLALLPAINGVLSDAGATEKPANKTRKKAASEKSSAKKAAAPKQAETKAKKAATQPAGAEGIDKIIDNTCEQLGVSREDLQSRKRNDLLTQARNQLAAEAKAAGSLKEMATWLERSPATLSSWLK</sequence>
<dbReference type="EMBL" id="MTSD02000001">
    <property type="protein sequence ID" value="OOV88170.1"/>
    <property type="molecule type" value="Genomic_DNA"/>
</dbReference>
<evidence type="ECO:0000313" key="2">
    <source>
        <dbReference type="EMBL" id="OOV88170.1"/>
    </source>
</evidence>
<keyword evidence="3" id="KW-1185">Reference proteome</keyword>
<feature type="region of interest" description="Disordered" evidence="1">
    <location>
        <begin position="226"/>
        <end position="266"/>
    </location>
</feature>
<organism evidence="2 3">
    <name type="scientific">Oceanospirillum linum</name>
    <dbReference type="NCBI Taxonomy" id="966"/>
    <lineage>
        <taxon>Bacteria</taxon>
        <taxon>Pseudomonadati</taxon>
        <taxon>Pseudomonadota</taxon>
        <taxon>Gammaproteobacteria</taxon>
        <taxon>Oceanospirillales</taxon>
        <taxon>Oceanospirillaceae</taxon>
        <taxon>Oceanospirillum</taxon>
    </lineage>
</organism>